<feature type="compositionally biased region" description="Basic and acidic residues" evidence="1">
    <location>
        <begin position="55"/>
        <end position="67"/>
    </location>
</feature>
<dbReference type="EMBL" id="JACBJI010000006">
    <property type="protein sequence ID" value="NYA72022.1"/>
    <property type="molecule type" value="Genomic_DNA"/>
</dbReference>
<protein>
    <submittedName>
        <fullName evidence="2">Uncharacterized protein</fullName>
    </submittedName>
</protein>
<proteinExistence type="predicted"/>
<organism evidence="2 3">
    <name type="scientific">Flavobacterium agri</name>
    <dbReference type="NCBI Taxonomy" id="2743471"/>
    <lineage>
        <taxon>Bacteria</taxon>
        <taxon>Pseudomonadati</taxon>
        <taxon>Bacteroidota</taxon>
        <taxon>Flavobacteriia</taxon>
        <taxon>Flavobacteriales</taxon>
        <taxon>Flavobacteriaceae</taxon>
        <taxon>Flavobacterium</taxon>
    </lineage>
</organism>
<name>A0A7Y8Y446_9FLAO</name>
<feature type="region of interest" description="Disordered" evidence="1">
    <location>
        <begin position="1"/>
        <end position="104"/>
    </location>
</feature>
<dbReference type="AlphaFoldDB" id="A0A7Y8Y446"/>
<evidence type="ECO:0000256" key="1">
    <source>
        <dbReference type="SAM" id="MobiDB-lite"/>
    </source>
</evidence>
<keyword evidence="3" id="KW-1185">Reference proteome</keyword>
<comment type="caution">
    <text evidence="2">The sequence shown here is derived from an EMBL/GenBank/DDBJ whole genome shotgun (WGS) entry which is preliminary data.</text>
</comment>
<feature type="compositionally biased region" description="Basic and acidic residues" evidence="1">
    <location>
        <begin position="1"/>
        <end position="11"/>
    </location>
</feature>
<reference evidence="2 3" key="1">
    <citation type="submission" date="2020-07" db="EMBL/GenBank/DDBJ databases">
        <authorList>
            <person name="Sun Q."/>
        </authorList>
    </citation>
    <scope>NUCLEOTIDE SEQUENCE [LARGE SCALE GENOMIC DNA]</scope>
    <source>
        <strain evidence="2 3">MAH-1</strain>
    </source>
</reference>
<feature type="compositionally biased region" description="Basic and acidic residues" evidence="1">
    <location>
        <begin position="37"/>
        <end position="48"/>
    </location>
</feature>
<sequence>MDTTHNKDIGDKTWNNQQQKGDLNEGFSGENLPDDYNPAKHLKEKETDSDGNTKTVDRARNADRTSDNEGQWTESGKHIKSDLDDEKIKGKEDFNYDSPNRDQQ</sequence>
<dbReference type="RefSeq" id="WP_176006832.1">
    <property type="nucleotide sequence ID" value="NZ_JABWMI010000015.1"/>
</dbReference>
<evidence type="ECO:0000313" key="3">
    <source>
        <dbReference type="Proteomes" id="UP000535020"/>
    </source>
</evidence>
<gene>
    <name evidence="2" type="ORF">HZF10_13920</name>
</gene>
<evidence type="ECO:0000313" key="2">
    <source>
        <dbReference type="EMBL" id="NYA72022.1"/>
    </source>
</evidence>
<accession>A0A7Y8Y446</accession>
<dbReference type="Proteomes" id="UP000535020">
    <property type="component" value="Unassembled WGS sequence"/>
</dbReference>
<feature type="compositionally biased region" description="Basic and acidic residues" evidence="1">
    <location>
        <begin position="75"/>
        <end position="104"/>
    </location>
</feature>